<dbReference type="Proteomes" id="UP000593766">
    <property type="component" value="Chromosome"/>
</dbReference>
<protein>
    <submittedName>
        <fullName evidence="2">Beta-propeller domain-containing protein</fullName>
    </submittedName>
</protein>
<accession>A0A7M1USP9</accession>
<keyword evidence="3" id="KW-1185">Reference proteome</keyword>
<dbReference type="RefSeq" id="WP_193436300.1">
    <property type="nucleotide sequence ID" value="NZ_CP063144.1"/>
</dbReference>
<dbReference type="InterPro" id="IPR019198">
    <property type="entry name" value="Beta_propeller_containing"/>
</dbReference>
<name>A0A7M1USP9_9CREN</name>
<dbReference type="KEGG" id="tcs:IMZ38_00685"/>
<dbReference type="EMBL" id="CP063144">
    <property type="protein sequence ID" value="QOR94503.1"/>
    <property type="molecule type" value="Genomic_DNA"/>
</dbReference>
<dbReference type="AlphaFoldDB" id="A0A7M1USP9"/>
<feature type="transmembrane region" description="Helical" evidence="1">
    <location>
        <begin position="24"/>
        <end position="43"/>
    </location>
</feature>
<dbReference type="GeneID" id="59453889"/>
<sequence>MFKPWSYQAVSINGKQVVDLRKHVFITLALAAVLIGASIPPLMTGFLSQGGFTTTTTQIPGGAPPTYNLEGLKKFSNYGELAEFLQKASIVNKWYPGPLYGPLIAMREESGGGAGSQPASKTNVQVEGVDEPDIVKTNGELVVVASGNKVFVVSTLEKAVESVIAFETGVRGLFLYKEKLVVLAESYGYYYEGVETVQYLAPPIGAPKLIVHFYNLTNPENPVLLGKVSVTGYMLSSRLLDSYLYLVANTYIHEPIIPYVNEKPVPLETLAAVDQHPDAYAVILVVDLEELAYATYTFLIRSGGWLYMSLSNLYIACEKPLWLAEAYAMVLEAIAEHMPPEQKGEVLNLLNQGLVDRAYEKVNKYLSGLSDNARRRLLDEAVSRVNAEPRRDETTFYVFTVNGLSISLKGSFTIPGLLLDQFAMEEAGEFFITATTEANYTVTADFLPVVYTIYYENQGITESSFKNTTGALYVGWSNTMMGNSVFIVDLNSLSVVGSLRNLAPGERIYSARLIGRIFFLVTFRQVDPLFAIDVSDPGNPSVIGFLEIPGFSEYLHPLSHDRLLGIGVEDGWLKISLFNVTDPVNMSEIFKINLPSTWSQALYDHHAVTVHPERQLVLIPFASYGGGGMSSGALVIKYNSDELRVDAVLQHQSCVRTVYVGGELYTISPGLIKVFSLETYEELLEIPLQG</sequence>
<dbReference type="OrthoDB" id="28968at2157"/>
<evidence type="ECO:0000313" key="3">
    <source>
        <dbReference type="Proteomes" id="UP000593766"/>
    </source>
</evidence>
<keyword evidence="1" id="KW-0812">Transmembrane</keyword>
<proteinExistence type="predicted"/>
<organism evidence="2 3">
    <name type="scientific">Thermosphaera chiliense</name>
    <dbReference type="NCBI Taxonomy" id="3402707"/>
    <lineage>
        <taxon>Archaea</taxon>
        <taxon>Thermoproteota</taxon>
        <taxon>Thermoprotei</taxon>
        <taxon>Desulfurococcales</taxon>
        <taxon>Desulfurococcaceae</taxon>
        <taxon>Thermosphaera</taxon>
    </lineage>
</organism>
<gene>
    <name evidence="2" type="ORF">IMZ38_00685</name>
</gene>
<reference evidence="2 3" key="1">
    <citation type="submission" date="2020-10" db="EMBL/GenBank/DDBJ databases">
        <title>Complete genome sequence of Thermosphaera aggregans strain 3507.</title>
        <authorList>
            <person name="Zayulina K.S."/>
            <person name="Elcheninov A.G."/>
            <person name="Toshchakov S.V."/>
            <person name="Kublanov I.V."/>
            <person name="Kochetkova T.V."/>
        </authorList>
    </citation>
    <scope>NUCLEOTIDE SEQUENCE [LARGE SCALE GENOMIC DNA]</scope>
    <source>
        <strain evidence="2 3">3507</strain>
    </source>
</reference>
<keyword evidence="1" id="KW-0472">Membrane</keyword>
<evidence type="ECO:0000256" key="1">
    <source>
        <dbReference type="SAM" id="Phobius"/>
    </source>
</evidence>
<dbReference type="Pfam" id="PF09826">
    <property type="entry name" value="Beta_propel"/>
    <property type="match status" value="1"/>
</dbReference>
<keyword evidence="1" id="KW-1133">Transmembrane helix</keyword>
<evidence type="ECO:0000313" key="2">
    <source>
        <dbReference type="EMBL" id="QOR94503.1"/>
    </source>
</evidence>